<dbReference type="SMART" id="SM00298">
    <property type="entry name" value="CHROMO"/>
    <property type="match status" value="1"/>
</dbReference>
<accession>A7RJQ9</accession>
<keyword evidence="2" id="KW-0539">Nucleus</keyword>
<dbReference type="GO" id="GO:0000122">
    <property type="term" value="P:negative regulation of transcription by RNA polymerase II"/>
    <property type="evidence" value="ECO:0000318"/>
    <property type="project" value="GO_Central"/>
</dbReference>
<organism evidence="5 6">
    <name type="scientific">Nematostella vectensis</name>
    <name type="common">Starlet sea anemone</name>
    <dbReference type="NCBI Taxonomy" id="45351"/>
    <lineage>
        <taxon>Eukaryota</taxon>
        <taxon>Metazoa</taxon>
        <taxon>Cnidaria</taxon>
        <taxon>Anthozoa</taxon>
        <taxon>Hexacorallia</taxon>
        <taxon>Actiniaria</taxon>
        <taxon>Edwardsiidae</taxon>
        <taxon>Nematostella</taxon>
    </lineage>
</organism>
<feature type="region of interest" description="Disordered" evidence="3">
    <location>
        <begin position="304"/>
        <end position="345"/>
    </location>
</feature>
<dbReference type="InParanoid" id="A7RJQ9"/>
<dbReference type="eggNOG" id="KOG2748">
    <property type="taxonomic scope" value="Eukaryota"/>
</dbReference>
<dbReference type="InterPro" id="IPR052458">
    <property type="entry name" value="PcG_PRC1-like_component"/>
</dbReference>
<evidence type="ECO:0000313" key="5">
    <source>
        <dbReference type="EMBL" id="EDO48308.1"/>
    </source>
</evidence>
<feature type="domain" description="Chromo" evidence="4">
    <location>
        <begin position="25"/>
        <end position="83"/>
    </location>
</feature>
<evidence type="ECO:0000256" key="3">
    <source>
        <dbReference type="SAM" id="MobiDB-lite"/>
    </source>
</evidence>
<dbReference type="PANTHER" id="PTHR46389:SF3">
    <property type="entry name" value="POLYCOMB GROUP PROTEIN PC"/>
    <property type="match status" value="1"/>
</dbReference>
<dbReference type="KEGG" id="nve:5520657"/>
<dbReference type="EMBL" id="DS469514">
    <property type="protein sequence ID" value="EDO48308.1"/>
    <property type="molecule type" value="Genomic_DNA"/>
</dbReference>
<dbReference type="InterPro" id="IPR033773">
    <property type="entry name" value="CBX7_C"/>
</dbReference>
<comment type="subcellular location">
    <subcellularLocation>
        <location evidence="1">Nucleus</location>
    </subcellularLocation>
</comment>
<feature type="compositionally biased region" description="Low complexity" evidence="3">
    <location>
        <begin position="148"/>
        <end position="157"/>
    </location>
</feature>
<dbReference type="Gene3D" id="2.40.50.40">
    <property type="match status" value="1"/>
</dbReference>
<gene>
    <name evidence="5" type="ORF">NEMVEDRAFT_v1g238789</name>
</gene>
<dbReference type="InterPro" id="IPR000953">
    <property type="entry name" value="Chromo/chromo_shadow_dom"/>
</dbReference>
<evidence type="ECO:0000313" key="6">
    <source>
        <dbReference type="Proteomes" id="UP000001593"/>
    </source>
</evidence>
<feature type="compositionally biased region" description="Polar residues" evidence="3">
    <location>
        <begin position="168"/>
        <end position="200"/>
    </location>
</feature>
<evidence type="ECO:0000256" key="2">
    <source>
        <dbReference type="ARBA" id="ARBA00023242"/>
    </source>
</evidence>
<dbReference type="SUPFAM" id="SSF54160">
    <property type="entry name" value="Chromo domain-like"/>
    <property type="match status" value="1"/>
</dbReference>
<dbReference type="PROSITE" id="PS00598">
    <property type="entry name" value="CHROMO_1"/>
    <property type="match status" value="1"/>
</dbReference>
<reference evidence="5 6" key="1">
    <citation type="journal article" date="2007" name="Science">
        <title>Sea anemone genome reveals ancestral eumetazoan gene repertoire and genomic organization.</title>
        <authorList>
            <person name="Putnam N.H."/>
            <person name="Srivastava M."/>
            <person name="Hellsten U."/>
            <person name="Dirks B."/>
            <person name="Chapman J."/>
            <person name="Salamov A."/>
            <person name="Terry A."/>
            <person name="Shapiro H."/>
            <person name="Lindquist E."/>
            <person name="Kapitonov V.V."/>
            <person name="Jurka J."/>
            <person name="Genikhovich G."/>
            <person name="Grigoriev I.V."/>
            <person name="Lucas S.M."/>
            <person name="Steele R.E."/>
            <person name="Finnerty J.R."/>
            <person name="Technau U."/>
            <person name="Martindale M.Q."/>
            <person name="Rokhsar D.S."/>
        </authorList>
    </citation>
    <scope>NUCLEOTIDE SEQUENCE [LARGE SCALE GENOMIC DNA]</scope>
    <source>
        <strain evidence="6">CH2 X CH6</strain>
    </source>
</reference>
<dbReference type="AlphaFoldDB" id="A7RJQ9"/>
<proteinExistence type="predicted"/>
<feature type="compositionally biased region" description="Basic and acidic residues" evidence="3">
    <location>
        <begin position="325"/>
        <end position="345"/>
    </location>
</feature>
<dbReference type="PROSITE" id="PS50013">
    <property type="entry name" value="CHROMO_2"/>
    <property type="match status" value="1"/>
</dbReference>
<evidence type="ECO:0000259" key="4">
    <source>
        <dbReference type="PROSITE" id="PS50013"/>
    </source>
</evidence>
<dbReference type="GO" id="GO:0003682">
    <property type="term" value="F:chromatin binding"/>
    <property type="evidence" value="ECO:0000318"/>
    <property type="project" value="GO_Central"/>
</dbReference>
<dbReference type="InterPro" id="IPR023780">
    <property type="entry name" value="Chromo_domain"/>
</dbReference>
<feature type="region of interest" description="Disordered" evidence="3">
    <location>
        <begin position="79"/>
        <end position="236"/>
    </location>
</feature>
<dbReference type="GO" id="GO:0000785">
    <property type="term" value="C:chromatin"/>
    <property type="evidence" value="ECO:0000318"/>
    <property type="project" value="GO_Central"/>
</dbReference>
<name>A7RJQ9_NEMVE</name>
<dbReference type="STRING" id="45351.A7RJQ9"/>
<dbReference type="HOGENOM" id="CLU_042051_0_1_1"/>
<dbReference type="CDD" id="cd18627">
    <property type="entry name" value="CD_polycomb_like"/>
    <property type="match status" value="1"/>
</dbReference>
<feature type="region of interest" description="Disordered" evidence="3">
    <location>
        <begin position="251"/>
        <end position="274"/>
    </location>
</feature>
<dbReference type="OMA" id="HETAKIP"/>
<feature type="compositionally biased region" description="Basic and acidic residues" evidence="3">
    <location>
        <begin position="201"/>
        <end position="216"/>
    </location>
</feature>
<dbReference type="GO" id="GO:0035102">
    <property type="term" value="C:PRC1 complex"/>
    <property type="evidence" value="ECO:0000318"/>
    <property type="project" value="GO_Central"/>
</dbReference>
<evidence type="ECO:0000256" key="1">
    <source>
        <dbReference type="ARBA" id="ARBA00004123"/>
    </source>
</evidence>
<dbReference type="Pfam" id="PF17218">
    <property type="entry name" value="CBX7_C"/>
    <property type="match status" value="1"/>
</dbReference>
<dbReference type="InterPro" id="IPR023779">
    <property type="entry name" value="Chromodomain_CS"/>
</dbReference>
<dbReference type="OrthoDB" id="1918685at2759"/>
<dbReference type="PhylomeDB" id="A7RJQ9"/>
<keyword evidence="6" id="KW-1185">Reference proteome</keyword>
<dbReference type="PANTHER" id="PTHR46389">
    <property type="entry name" value="POLYCOMB GROUP PROTEIN PC"/>
    <property type="match status" value="1"/>
</dbReference>
<dbReference type="InterPro" id="IPR016197">
    <property type="entry name" value="Chromo-like_dom_sf"/>
</dbReference>
<sequence>MDVTSTEVAAEAKENEPIPPAEGIFAAECILKKRTRKGQIEYLVKWRGWSAKYNTWEPAENILDGRLLLAFENSRRRRGKKPRWQRGISETAKKTKSDSGTSYNIRSDPGLKWGFEGARRSGRPMRESESSDSSYNSDLTITDGNITSSASSYSSISPEPTVPDQEFTHSNPTVHSAVKQSHIATLSTPVSCAETQTQQPKPEKSKPTPHNIREILKTPSPDPPKQLFNLSGSSPSDNFLKINSPKRASDFQFVPVKSPGGRETGLRGTGSQSGVDIANKHETAKIPTDSALVYKDFQFRHHKEEKDHHRKVSVTGGRTSTETNVLDKKDSELKPNRELSNGDKRYKIPRLSSSTAETTRVSEIKSIPSFKVTKSPEPAQKNGTTTGVFESARIPSAGESATTILPPETRDFRFWHKPLIDQIVITDVTANFVTVTVKECCTDKGFFRERQTGV</sequence>
<dbReference type="Pfam" id="PF00385">
    <property type="entry name" value="Chromo"/>
    <property type="match status" value="1"/>
</dbReference>
<protein>
    <recommendedName>
        <fullName evidence="4">Chromo domain-containing protein</fullName>
    </recommendedName>
</protein>
<dbReference type="Proteomes" id="UP000001593">
    <property type="component" value="Unassembled WGS sequence"/>
</dbReference>